<evidence type="ECO:0000256" key="1">
    <source>
        <dbReference type="SAM" id="Phobius"/>
    </source>
</evidence>
<feature type="transmembrane region" description="Helical" evidence="1">
    <location>
        <begin position="23"/>
        <end position="51"/>
    </location>
</feature>
<accession>A0AAD4MIL5</accession>
<dbReference type="EMBL" id="JAKKPZ010000419">
    <property type="protein sequence ID" value="KAI1695287.1"/>
    <property type="molecule type" value="Genomic_DNA"/>
</dbReference>
<dbReference type="InterPro" id="IPR019425">
    <property type="entry name" value="7TM_GPCR_serpentine_rcpt_Srt"/>
</dbReference>
<feature type="transmembrane region" description="Helical" evidence="1">
    <location>
        <begin position="207"/>
        <end position="228"/>
    </location>
</feature>
<protein>
    <submittedName>
        <fullName evidence="2">Serpentine type 7TM GPCR chemoreceptor srt domain-containing protein</fullName>
    </submittedName>
</protein>
<dbReference type="PANTHER" id="PTHR23021:SF11">
    <property type="entry name" value="SERPENTINE RECEPTOR, CLASS T"/>
    <property type="match status" value="1"/>
</dbReference>
<dbReference type="Proteomes" id="UP001201812">
    <property type="component" value="Unassembled WGS sequence"/>
</dbReference>
<feature type="transmembrane region" description="Helical" evidence="1">
    <location>
        <begin position="104"/>
        <end position="122"/>
    </location>
</feature>
<feature type="transmembrane region" description="Helical" evidence="1">
    <location>
        <begin position="173"/>
        <end position="195"/>
    </location>
</feature>
<feature type="transmembrane region" description="Helical" evidence="1">
    <location>
        <begin position="57"/>
        <end position="83"/>
    </location>
</feature>
<keyword evidence="3" id="KW-1185">Reference proteome</keyword>
<dbReference type="Pfam" id="PF10321">
    <property type="entry name" value="7TM_GPCR_Srt"/>
    <property type="match status" value="2"/>
</dbReference>
<proteinExistence type="predicted"/>
<dbReference type="SUPFAM" id="SSF81321">
    <property type="entry name" value="Family A G protein-coupled receptor-like"/>
    <property type="match status" value="1"/>
</dbReference>
<keyword evidence="1" id="KW-1133">Transmembrane helix</keyword>
<reference evidence="2" key="1">
    <citation type="submission" date="2022-01" db="EMBL/GenBank/DDBJ databases">
        <title>Genome Sequence Resource for Two Populations of Ditylenchus destructor, the Migratory Endoparasitic Phytonematode.</title>
        <authorList>
            <person name="Zhang H."/>
            <person name="Lin R."/>
            <person name="Xie B."/>
        </authorList>
    </citation>
    <scope>NUCLEOTIDE SEQUENCE</scope>
    <source>
        <strain evidence="2">BazhouSP</strain>
    </source>
</reference>
<comment type="caution">
    <text evidence="2">The sequence shown here is derived from an EMBL/GenBank/DDBJ whole genome shotgun (WGS) entry which is preliminary data.</text>
</comment>
<evidence type="ECO:0000313" key="3">
    <source>
        <dbReference type="Proteomes" id="UP001201812"/>
    </source>
</evidence>
<evidence type="ECO:0000313" key="2">
    <source>
        <dbReference type="EMBL" id="KAI1695287.1"/>
    </source>
</evidence>
<keyword evidence="1" id="KW-0812">Transmembrane</keyword>
<dbReference type="PANTHER" id="PTHR23021">
    <property type="entry name" value="SERPENTINE RECEPTOR, CLASS T"/>
    <property type="match status" value="1"/>
</dbReference>
<feature type="transmembrane region" description="Helical" evidence="1">
    <location>
        <begin position="134"/>
        <end position="153"/>
    </location>
</feature>
<keyword evidence="1" id="KW-0472">Membrane</keyword>
<organism evidence="2 3">
    <name type="scientific">Ditylenchus destructor</name>
    <dbReference type="NCBI Taxonomy" id="166010"/>
    <lineage>
        <taxon>Eukaryota</taxon>
        <taxon>Metazoa</taxon>
        <taxon>Ecdysozoa</taxon>
        <taxon>Nematoda</taxon>
        <taxon>Chromadorea</taxon>
        <taxon>Rhabditida</taxon>
        <taxon>Tylenchina</taxon>
        <taxon>Tylenchomorpha</taxon>
        <taxon>Sphaerularioidea</taxon>
        <taxon>Anguinidae</taxon>
        <taxon>Anguininae</taxon>
        <taxon>Ditylenchus</taxon>
    </lineage>
</organism>
<name>A0AAD4MIL5_9BILA</name>
<dbReference type="AlphaFoldDB" id="A0AAD4MIL5"/>
<sequence length="257" mass="29294">MLYIPCIVVMFQKKFISQPCYKLMLYLACVNVIAMFVMGIVGSLLIIIGLTFCTSPIFTYVICCFGTCLWFAETTITILLAFNRCLTVRNPILAKKLFQGFGRHTIDLWLCLPTSTAIWGFFCYQDNIHVAYNWVIAIILVAIYAIFFVNMLINNRVAPMSENTNAIVCKMELRVFVQVFIICLLCVLSSIGYAYNERLLQANPKMVVFVTFGYAIFQGSPAVIYLLLNQTIRHELRKKIKSHQPIARSSTRRSSAQ</sequence>
<gene>
    <name evidence="2" type="ORF">DdX_19665</name>
</gene>